<evidence type="ECO:0000313" key="2">
    <source>
        <dbReference type="Proteomes" id="UP000321361"/>
    </source>
</evidence>
<name>A0A510WCA0_ENTTH</name>
<accession>A0A510WCA0</accession>
<protein>
    <submittedName>
        <fullName evidence="1">Uncharacterized protein</fullName>
    </submittedName>
</protein>
<organism evidence="1 2">
    <name type="scientific">Enterococcus thailandicus</name>
    <dbReference type="NCBI Taxonomy" id="417368"/>
    <lineage>
        <taxon>Bacteria</taxon>
        <taxon>Bacillati</taxon>
        <taxon>Bacillota</taxon>
        <taxon>Bacilli</taxon>
        <taxon>Lactobacillales</taxon>
        <taxon>Enterococcaceae</taxon>
        <taxon>Enterococcus</taxon>
    </lineage>
</organism>
<sequence length="63" mass="7352">MSISQTICDFATLSISSGGFMEMDRIYLQNRLLSLIGEEALQRFRLAPVASWKWIEFIFKIDY</sequence>
<comment type="caution">
    <text evidence="1">The sequence shown here is derived from an EMBL/GenBank/DDBJ whole genome shotgun (WGS) entry which is preliminary data.</text>
</comment>
<dbReference type="AlphaFoldDB" id="A0A510WCA0"/>
<dbReference type="OrthoDB" id="2200206at2"/>
<proteinExistence type="predicted"/>
<dbReference type="EMBL" id="BJUG01000004">
    <property type="protein sequence ID" value="GEK36786.1"/>
    <property type="molecule type" value="Genomic_DNA"/>
</dbReference>
<evidence type="ECO:0000313" key="1">
    <source>
        <dbReference type="EMBL" id="GEK36786.1"/>
    </source>
</evidence>
<dbReference type="Proteomes" id="UP000321361">
    <property type="component" value="Unassembled WGS sequence"/>
</dbReference>
<reference evidence="1 2" key="1">
    <citation type="submission" date="2019-07" db="EMBL/GenBank/DDBJ databases">
        <title>Whole genome shotgun sequence of Enterococcus thailandicus NBRC 101867.</title>
        <authorList>
            <person name="Hosoyama A."/>
            <person name="Uohara A."/>
            <person name="Ohji S."/>
            <person name="Ichikawa N."/>
        </authorList>
    </citation>
    <scope>NUCLEOTIDE SEQUENCE [LARGE SCALE GENOMIC DNA]</scope>
    <source>
        <strain evidence="1 2">NBRC 101867</strain>
    </source>
</reference>
<gene>
    <name evidence="1" type="ORF">ETH01_10730</name>
</gene>